<dbReference type="STRING" id="1208920.CONE_0670"/>
<keyword evidence="2" id="KW-0472">Membrane</keyword>
<keyword evidence="5" id="KW-1185">Reference proteome</keyword>
<dbReference type="Pfam" id="PF20463">
    <property type="entry name" value="PDH_C"/>
    <property type="match status" value="1"/>
</dbReference>
<dbReference type="AlphaFoldDB" id="M1L747"/>
<dbReference type="OrthoDB" id="9809920at2"/>
<dbReference type="GO" id="GO:0008977">
    <property type="term" value="F:prephenate dehydrogenase (NAD+) activity"/>
    <property type="evidence" value="ECO:0007669"/>
    <property type="project" value="UniProtKB-EC"/>
</dbReference>
<sequence length="304" mass="33306">MSNSNNDKETLCYAKSFSTITVVGVGLIGGSFALAARKSGFAKHIIGVGRNKSSLIRACDLGIIDDFMTIDEATKQSDFILLSTPVGFLSDLLKSIKPFLGDNTVITDVGSTKLEVINIAISILGKQISQFVPGHPIAGLEKSGPEAAIDNLFVGQNVILTPMYNNTKKDIELISRAWELCGSNVILMSAKAHDHLLASISHIPHFLSSMYMAQVASSEDSDLRLRIAGSGFRDFTRISASSVEMWLDIFFSNKIFIKEELSAISKIINQAEEAIDCNDRDSLRIILERAAQARRSWNKDNFNE</sequence>
<dbReference type="HOGENOM" id="CLU_055968_0_0_4"/>
<protein>
    <submittedName>
        <fullName evidence="4">Prephenate dehydrogenase</fullName>
        <ecNumber evidence="4">1.3.1.12</ecNumber>
    </submittedName>
</protein>
<proteinExistence type="predicted"/>
<dbReference type="InterPro" id="IPR008927">
    <property type="entry name" value="6-PGluconate_DH-like_C_sf"/>
</dbReference>
<keyword evidence="2" id="KW-0812">Transmembrane</keyword>
<accession>M1L747</accession>
<dbReference type="FunFam" id="3.40.50.720:FF:000208">
    <property type="entry name" value="Prephenate dehydrogenase"/>
    <property type="match status" value="1"/>
</dbReference>
<reference evidence="4 5" key="1">
    <citation type="journal article" date="2013" name="Genome Biol. Evol.">
        <title>Genome evolution and phylogenomic analysis of candidatus kinetoplastibacterium, the betaproteobacterial endosymbionts of strigomonas and angomonas.</title>
        <authorList>
            <person name="Alves J.M."/>
            <person name="Serrano M.G."/>
            <person name="Maia da Silva F."/>
            <person name="Voegtly L.J."/>
            <person name="Matveyev A.V."/>
            <person name="Teixeira M.M."/>
            <person name="Camargo E.P."/>
            <person name="Buck G.A."/>
        </authorList>
    </citation>
    <scope>NUCLEOTIDE SEQUENCE [LARGE SCALE GENOMIC DNA]</scope>
    <source>
        <strain evidence="4 5">TCC290E</strain>
    </source>
</reference>
<dbReference type="EMBL" id="CP003805">
    <property type="protein sequence ID" value="AGF48418.1"/>
    <property type="molecule type" value="Genomic_DNA"/>
</dbReference>
<feature type="domain" description="Prephenate/arogenate dehydrogenase" evidence="3">
    <location>
        <begin position="18"/>
        <end position="304"/>
    </location>
</feature>
<dbReference type="SUPFAM" id="SSF51735">
    <property type="entry name" value="NAD(P)-binding Rossmann-fold domains"/>
    <property type="match status" value="1"/>
</dbReference>
<dbReference type="GO" id="GO:0006571">
    <property type="term" value="P:tyrosine biosynthetic process"/>
    <property type="evidence" value="ECO:0007669"/>
    <property type="project" value="InterPro"/>
</dbReference>
<evidence type="ECO:0000313" key="4">
    <source>
        <dbReference type="EMBL" id="AGF48418.1"/>
    </source>
</evidence>
<feature type="transmembrane region" description="Helical" evidence="2">
    <location>
        <begin position="16"/>
        <end position="36"/>
    </location>
</feature>
<dbReference type="InterPro" id="IPR046826">
    <property type="entry name" value="PDH_N"/>
</dbReference>
<dbReference type="EC" id="1.3.1.12" evidence="4"/>
<dbReference type="PANTHER" id="PTHR21363">
    <property type="entry name" value="PREPHENATE DEHYDROGENASE"/>
    <property type="match status" value="1"/>
</dbReference>
<organism evidence="4 5">
    <name type="scientific">Candidatus Kinetoplastidibacterium stringomonadis TCC290E</name>
    <dbReference type="NCBI Taxonomy" id="1208920"/>
    <lineage>
        <taxon>Bacteria</taxon>
        <taxon>Pseudomonadati</taxon>
        <taxon>Pseudomonadota</taxon>
        <taxon>Betaproteobacteria</taxon>
        <taxon>Candidatus Kinetoplastidibacterium</taxon>
    </lineage>
</organism>
<dbReference type="InterPro" id="IPR050812">
    <property type="entry name" value="Preph/Arog_dehydrog"/>
</dbReference>
<evidence type="ECO:0000256" key="1">
    <source>
        <dbReference type="ARBA" id="ARBA00023002"/>
    </source>
</evidence>
<dbReference type="eggNOG" id="COG0287">
    <property type="taxonomic scope" value="Bacteria"/>
</dbReference>
<dbReference type="Proteomes" id="UP000011541">
    <property type="component" value="Chromosome"/>
</dbReference>
<dbReference type="Pfam" id="PF02153">
    <property type="entry name" value="PDH_N"/>
    <property type="match status" value="1"/>
</dbReference>
<dbReference type="GO" id="GO:0004665">
    <property type="term" value="F:prephenate dehydrogenase (NADP+) activity"/>
    <property type="evidence" value="ECO:0007669"/>
    <property type="project" value="InterPro"/>
</dbReference>
<dbReference type="RefSeq" id="WP_015397104.1">
    <property type="nucleotide sequence ID" value="NC_020299.1"/>
</dbReference>
<dbReference type="InterPro" id="IPR046825">
    <property type="entry name" value="PDH_C"/>
</dbReference>
<dbReference type="PATRIC" id="fig|1208920.3.peg.408"/>
<dbReference type="Gene3D" id="3.40.50.720">
    <property type="entry name" value="NAD(P)-binding Rossmann-like Domain"/>
    <property type="match status" value="1"/>
</dbReference>
<dbReference type="SUPFAM" id="SSF48179">
    <property type="entry name" value="6-phosphogluconate dehydrogenase C-terminal domain-like"/>
    <property type="match status" value="1"/>
</dbReference>
<dbReference type="KEGG" id="kon:CONE_0670"/>
<dbReference type="Gene3D" id="1.10.3660.10">
    <property type="entry name" value="6-phosphogluconate dehydrogenase C-terminal like domain"/>
    <property type="match status" value="1"/>
</dbReference>
<evidence type="ECO:0000259" key="3">
    <source>
        <dbReference type="PROSITE" id="PS51176"/>
    </source>
</evidence>
<dbReference type="PANTHER" id="PTHR21363:SF0">
    <property type="entry name" value="PREPHENATE DEHYDROGENASE [NADP(+)]"/>
    <property type="match status" value="1"/>
</dbReference>
<name>M1L747_9PROT</name>
<gene>
    <name evidence="4" type="ORF">CONE_0670</name>
</gene>
<keyword evidence="2" id="KW-1133">Transmembrane helix</keyword>
<dbReference type="InterPro" id="IPR036291">
    <property type="entry name" value="NAD(P)-bd_dom_sf"/>
</dbReference>
<dbReference type="PROSITE" id="PS51176">
    <property type="entry name" value="PDH_ADH"/>
    <property type="match status" value="1"/>
</dbReference>
<dbReference type="InterPro" id="IPR003099">
    <property type="entry name" value="Prephen_DH"/>
</dbReference>
<keyword evidence="1 4" id="KW-0560">Oxidoreductase</keyword>
<dbReference type="GO" id="GO:0070403">
    <property type="term" value="F:NAD+ binding"/>
    <property type="evidence" value="ECO:0007669"/>
    <property type="project" value="InterPro"/>
</dbReference>
<evidence type="ECO:0000256" key="2">
    <source>
        <dbReference type="SAM" id="Phobius"/>
    </source>
</evidence>
<evidence type="ECO:0000313" key="5">
    <source>
        <dbReference type="Proteomes" id="UP000011541"/>
    </source>
</evidence>